<dbReference type="PROSITE" id="PS00041">
    <property type="entry name" value="HTH_ARAC_FAMILY_1"/>
    <property type="match status" value="1"/>
</dbReference>
<dbReference type="InterPro" id="IPR018062">
    <property type="entry name" value="HTH_AraC-typ_CS"/>
</dbReference>
<proteinExistence type="predicted"/>
<dbReference type="Proteomes" id="UP000608530">
    <property type="component" value="Unassembled WGS sequence"/>
</dbReference>
<dbReference type="InterPro" id="IPR009057">
    <property type="entry name" value="Homeodomain-like_sf"/>
</dbReference>
<reference evidence="5" key="1">
    <citation type="submission" date="2020-12" db="EMBL/GenBank/DDBJ databases">
        <title>Leucobacter sp. CAS1, isolated from Chromium sludge.</title>
        <authorList>
            <person name="Xu Z."/>
        </authorList>
    </citation>
    <scope>NUCLEOTIDE SEQUENCE</scope>
    <source>
        <strain evidence="5">CSA1</strain>
    </source>
</reference>
<dbReference type="InterPro" id="IPR046532">
    <property type="entry name" value="DUF6597"/>
</dbReference>
<dbReference type="SMART" id="SM00342">
    <property type="entry name" value="HTH_ARAC"/>
    <property type="match status" value="1"/>
</dbReference>
<dbReference type="GO" id="GO:0043565">
    <property type="term" value="F:sequence-specific DNA binding"/>
    <property type="evidence" value="ECO:0007669"/>
    <property type="project" value="InterPro"/>
</dbReference>
<dbReference type="PANTHER" id="PTHR46796">
    <property type="entry name" value="HTH-TYPE TRANSCRIPTIONAL ACTIVATOR RHAS-RELATED"/>
    <property type="match status" value="1"/>
</dbReference>
<evidence type="ECO:0000256" key="3">
    <source>
        <dbReference type="ARBA" id="ARBA00023163"/>
    </source>
</evidence>
<dbReference type="InterPro" id="IPR018060">
    <property type="entry name" value="HTH_AraC"/>
</dbReference>
<gene>
    <name evidence="5" type="ORF">JD276_10340</name>
</gene>
<evidence type="ECO:0000259" key="4">
    <source>
        <dbReference type="PROSITE" id="PS01124"/>
    </source>
</evidence>
<feature type="domain" description="HTH araC/xylS-type" evidence="4">
    <location>
        <begin position="160"/>
        <end position="261"/>
    </location>
</feature>
<sequence length="268" mass="28821">MHEERRGILYPGRLPEFHRIPAPPGLAHAVRWFWIPVWDLPDGEESRQTVLPFPACNLVVEPGGITAVGPPTRCSERILVGRGWAVGALLRPAAVPPLIPCPAELRDTAASIDDRALHAAVAGAMDDPSAPSPARRESAVAALGAWIQSRVPSPEDGSDAALANRLADLLADPTVLRVDQLAERAHLSVRSAQRLAERFFGLSPHAMIRRRRLQEAAERLREDPRATIAALAAELGYSDHPHFTTDFKAVLGVTPSAYRALASPGSAG</sequence>
<name>A0A934Q964_9MICO</name>
<keyword evidence="3" id="KW-0804">Transcription</keyword>
<protein>
    <submittedName>
        <fullName evidence="5">Helix-turn-helix transcriptional regulator</fullName>
    </submittedName>
</protein>
<keyword evidence="6" id="KW-1185">Reference proteome</keyword>
<dbReference type="GO" id="GO:0003700">
    <property type="term" value="F:DNA-binding transcription factor activity"/>
    <property type="evidence" value="ECO:0007669"/>
    <property type="project" value="InterPro"/>
</dbReference>
<dbReference type="PRINTS" id="PR00032">
    <property type="entry name" value="HTHARAC"/>
</dbReference>
<evidence type="ECO:0000256" key="1">
    <source>
        <dbReference type="ARBA" id="ARBA00023015"/>
    </source>
</evidence>
<dbReference type="SUPFAM" id="SSF46689">
    <property type="entry name" value="Homeodomain-like"/>
    <property type="match status" value="1"/>
</dbReference>
<dbReference type="InterPro" id="IPR020449">
    <property type="entry name" value="Tscrpt_reg_AraC-type_HTH"/>
</dbReference>
<evidence type="ECO:0000313" key="5">
    <source>
        <dbReference type="EMBL" id="MBK0419431.1"/>
    </source>
</evidence>
<accession>A0A934Q964</accession>
<dbReference type="Gene3D" id="1.10.10.60">
    <property type="entry name" value="Homeodomain-like"/>
    <property type="match status" value="1"/>
</dbReference>
<dbReference type="InterPro" id="IPR050204">
    <property type="entry name" value="AraC_XylS_family_regulators"/>
</dbReference>
<dbReference type="RefSeq" id="WP_200115572.1">
    <property type="nucleotide sequence ID" value="NZ_JAEHOH010000013.1"/>
</dbReference>
<evidence type="ECO:0000313" key="6">
    <source>
        <dbReference type="Proteomes" id="UP000608530"/>
    </source>
</evidence>
<keyword evidence="2" id="KW-0238">DNA-binding</keyword>
<dbReference type="AlphaFoldDB" id="A0A934Q964"/>
<dbReference type="PROSITE" id="PS01124">
    <property type="entry name" value="HTH_ARAC_FAMILY_2"/>
    <property type="match status" value="1"/>
</dbReference>
<evidence type="ECO:0000256" key="2">
    <source>
        <dbReference type="ARBA" id="ARBA00023125"/>
    </source>
</evidence>
<comment type="caution">
    <text evidence="5">The sequence shown here is derived from an EMBL/GenBank/DDBJ whole genome shotgun (WGS) entry which is preliminary data.</text>
</comment>
<organism evidence="5 6">
    <name type="scientific">Leucobacter chromiisoli</name>
    <dbReference type="NCBI Taxonomy" id="2796471"/>
    <lineage>
        <taxon>Bacteria</taxon>
        <taxon>Bacillati</taxon>
        <taxon>Actinomycetota</taxon>
        <taxon>Actinomycetes</taxon>
        <taxon>Micrococcales</taxon>
        <taxon>Microbacteriaceae</taxon>
        <taxon>Leucobacter</taxon>
    </lineage>
</organism>
<dbReference type="EMBL" id="JAEHOH010000013">
    <property type="protein sequence ID" value="MBK0419431.1"/>
    <property type="molecule type" value="Genomic_DNA"/>
</dbReference>
<dbReference type="Pfam" id="PF20240">
    <property type="entry name" value="DUF6597"/>
    <property type="match status" value="1"/>
</dbReference>
<keyword evidence="1" id="KW-0805">Transcription regulation</keyword>
<dbReference type="Pfam" id="PF12833">
    <property type="entry name" value="HTH_18"/>
    <property type="match status" value="1"/>
</dbReference>